<evidence type="ECO:0000313" key="19">
    <source>
        <dbReference type="Proteomes" id="UP001208570"/>
    </source>
</evidence>
<dbReference type="PRINTS" id="PR00106">
    <property type="entry name" value="DNAPOLB"/>
</dbReference>
<protein>
    <recommendedName>
        <fullName evidence="12">DNA polymerase</fullName>
        <ecNumber evidence="12">2.7.7.7</ecNumber>
    </recommendedName>
</protein>
<dbReference type="InterPro" id="IPR045846">
    <property type="entry name" value="POLBc_alpha"/>
</dbReference>
<evidence type="ECO:0000256" key="7">
    <source>
        <dbReference type="ARBA" id="ARBA00022771"/>
    </source>
</evidence>
<keyword evidence="11" id="KW-0539">Nucleus</keyword>
<dbReference type="FunFam" id="1.10.287.690:FF:000003">
    <property type="entry name" value="DNA polymerase"/>
    <property type="match status" value="1"/>
</dbReference>
<dbReference type="PANTHER" id="PTHR45861:SF1">
    <property type="entry name" value="DNA POLYMERASE ALPHA CATALYTIC SUBUNIT"/>
    <property type="match status" value="1"/>
</dbReference>
<dbReference type="Pfam" id="PF12254">
    <property type="entry name" value="DNA_pol_alpha_N"/>
    <property type="match status" value="1"/>
</dbReference>
<dbReference type="GO" id="GO:1902975">
    <property type="term" value="P:mitotic DNA replication initiation"/>
    <property type="evidence" value="ECO:0007669"/>
    <property type="project" value="InterPro"/>
</dbReference>
<feature type="region of interest" description="Disordered" evidence="13">
    <location>
        <begin position="162"/>
        <end position="235"/>
    </location>
</feature>
<dbReference type="Gene3D" id="3.30.70.2820">
    <property type="match status" value="1"/>
</dbReference>
<dbReference type="Pfam" id="PF03104">
    <property type="entry name" value="DNA_pol_B_exo1"/>
    <property type="match status" value="1"/>
</dbReference>
<evidence type="ECO:0000256" key="6">
    <source>
        <dbReference type="ARBA" id="ARBA00022723"/>
    </source>
</evidence>
<evidence type="ECO:0000256" key="10">
    <source>
        <dbReference type="ARBA" id="ARBA00023125"/>
    </source>
</evidence>
<evidence type="ECO:0000259" key="16">
    <source>
        <dbReference type="Pfam" id="PF08996"/>
    </source>
</evidence>
<keyword evidence="5 12" id="KW-0235">DNA replication</keyword>
<dbReference type="CDD" id="cd05532">
    <property type="entry name" value="POLBc_alpha"/>
    <property type="match status" value="1"/>
</dbReference>
<dbReference type="InterPro" id="IPR006172">
    <property type="entry name" value="DNA-dir_DNA_pol_B"/>
</dbReference>
<comment type="similarity">
    <text evidence="2 12">Belongs to the DNA polymerase type-B family.</text>
</comment>
<dbReference type="SUPFAM" id="SSF90234">
    <property type="entry name" value="Zinc finger domain of DNA polymerase-alpha"/>
    <property type="match status" value="1"/>
</dbReference>
<proteinExistence type="inferred from homology"/>
<dbReference type="GO" id="GO:0008270">
    <property type="term" value="F:zinc ion binding"/>
    <property type="evidence" value="ECO:0007669"/>
    <property type="project" value="UniProtKB-KW"/>
</dbReference>
<keyword evidence="10 12" id="KW-0238">DNA-binding</keyword>
<dbReference type="SUPFAM" id="SSF56672">
    <property type="entry name" value="DNA/RNA polymerases"/>
    <property type="match status" value="1"/>
</dbReference>
<gene>
    <name evidence="18" type="ORF">LSH36_233g04020</name>
</gene>
<dbReference type="PANTHER" id="PTHR45861">
    <property type="entry name" value="DNA POLYMERASE ALPHA CATALYTIC SUBUNIT"/>
    <property type="match status" value="1"/>
</dbReference>
<dbReference type="InterPro" id="IPR015088">
    <property type="entry name" value="Znf_DNA-dir_DNA_pol_B_alpha"/>
</dbReference>
<accession>A0AAD9JMA8</accession>
<dbReference type="Pfam" id="PF08996">
    <property type="entry name" value="zf-DNA_Pol"/>
    <property type="match status" value="1"/>
</dbReference>
<dbReference type="Pfam" id="PF00136">
    <property type="entry name" value="DNA_pol_B"/>
    <property type="match status" value="1"/>
</dbReference>
<dbReference type="PROSITE" id="PS00116">
    <property type="entry name" value="DNA_POLYMERASE_B"/>
    <property type="match status" value="1"/>
</dbReference>
<dbReference type="NCBIfam" id="TIGR00592">
    <property type="entry name" value="pol2"/>
    <property type="match status" value="1"/>
</dbReference>
<evidence type="ECO:0000256" key="1">
    <source>
        <dbReference type="ARBA" id="ARBA00004123"/>
    </source>
</evidence>
<evidence type="ECO:0000256" key="2">
    <source>
        <dbReference type="ARBA" id="ARBA00005755"/>
    </source>
</evidence>
<dbReference type="EC" id="2.7.7.7" evidence="12"/>
<dbReference type="Gene3D" id="3.90.1600.10">
    <property type="entry name" value="Palm domain of DNA polymerase"/>
    <property type="match status" value="1"/>
</dbReference>
<dbReference type="GO" id="GO:0003697">
    <property type="term" value="F:single-stranded DNA binding"/>
    <property type="evidence" value="ECO:0007669"/>
    <property type="project" value="TreeGrafter"/>
</dbReference>
<keyword evidence="8" id="KW-0862">Zinc</keyword>
<evidence type="ECO:0000256" key="9">
    <source>
        <dbReference type="ARBA" id="ARBA00022932"/>
    </source>
</evidence>
<dbReference type="GO" id="GO:0003688">
    <property type="term" value="F:DNA replication origin binding"/>
    <property type="evidence" value="ECO:0007669"/>
    <property type="project" value="TreeGrafter"/>
</dbReference>
<dbReference type="Gene3D" id="3.30.420.10">
    <property type="entry name" value="Ribonuclease H-like superfamily/Ribonuclease H"/>
    <property type="match status" value="1"/>
</dbReference>
<dbReference type="InterPro" id="IPR006134">
    <property type="entry name" value="DNA-dir_DNA_pol_B_multi_dom"/>
</dbReference>
<dbReference type="FunFam" id="1.10.3200.20:FF:000001">
    <property type="entry name" value="DNA polymerase"/>
    <property type="match status" value="1"/>
</dbReference>
<dbReference type="InterPro" id="IPR036397">
    <property type="entry name" value="RNaseH_sf"/>
</dbReference>
<reference evidence="18" key="1">
    <citation type="journal article" date="2023" name="Mol. Biol. Evol.">
        <title>Third-Generation Sequencing Reveals the Adaptive Role of the Epigenome in Three Deep-Sea Polychaetes.</title>
        <authorList>
            <person name="Perez M."/>
            <person name="Aroh O."/>
            <person name="Sun Y."/>
            <person name="Lan Y."/>
            <person name="Juniper S.K."/>
            <person name="Young C.R."/>
            <person name="Angers B."/>
            <person name="Qian P.Y."/>
        </authorList>
    </citation>
    <scope>NUCLEOTIDE SEQUENCE</scope>
    <source>
        <strain evidence="18">P08H-3</strain>
    </source>
</reference>
<dbReference type="InterPro" id="IPR006133">
    <property type="entry name" value="DNA-dir_DNA_pol_B_exonuc"/>
</dbReference>
<dbReference type="InterPro" id="IPR043502">
    <property type="entry name" value="DNA/RNA_pol_sf"/>
</dbReference>
<evidence type="ECO:0000259" key="17">
    <source>
        <dbReference type="Pfam" id="PF12254"/>
    </source>
</evidence>
<dbReference type="Proteomes" id="UP001208570">
    <property type="component" value="Unassembled WGS sequence"/>
</dbReference>
<dbReference type="GO" id="GO:0033554">
    <property type="term" value="P:cellular response to stress"/>
    <property type="evidence" value="ECO:0007669"/>
    <property type="project" value="UniProtKB-ARBA"/>
</dbReference>
<evidence type="ECO:0000259" key="15">
    <source>
        <dbReference type="Pfam" id="PF03104"/>
    </source>
</evidence>
<evidence type="ECO:0000256" key="11">
    <source>
        <dbReference type="ARBA" id="ARBA00023242"/>
    </source>
</evidence>
<dbReference type="GO" id="GO:0006272">
    <property type="term" value="P:leading strand elongation"/>
    <property type="evidence" value="ECO:0007669"/>
    <property type="project" value="TreeGrafter"/>
</dbReference>
<dbReference type="Gene3D" id="1.10.3200.20">
    <property type="entry name" value="DNA Polymerase alpha, zinc finger"/>
    <property type="match status" value="1"/>
</dbReference>
<comment type="subcellular location">
    <subcellularLocation>
        <location evidence="1">Nucleus</location>
    </subcellularLocation>
</comment>
<dbReference type="InterPro" id="IPR023211">
    <property type="entry name" value="DNA_pol_palm_dom_sf"/>
</dbReference>
<feature type="region of interest" description="Disordered" evidence="13">
    <location>
        <begin position="1487"/>
        <end position="1508"/>
    </location>
</feature>
<dbReference type="FunFam" id="3.30.70.2820:FF:000001">
    <property type="entry name" value="DNA polymerase"/>
    <property type="match status" value="1"/>
</dbReference>
<dbReference type="SUPFAM" id="SSF53098">
    <property type="entry name" value="Ribonuclease H-like"/>
    <property type="match status" value="1"/>
</dbReference>
<dbReference type="InterPro" id="IPR017964">
    <property type="entry name" value="DNA-dir_DNA_pol_B_CS"/>
</dbReference>
<keyword evidence="7" id="KW-0863">Zinc-finger</keyword>
<evidence type="ECO:0000256" key="12">
    <source>
        <dbReference type="RuleBase" id="RU000442"/>
    </source>
</evidence>
<dbReference type="Gene3D" id="1.10.287.690">
    <property type="entry name" value="Helix hairpin bin"/>
    <property type="match status" value="1"/>
</dbReference>
<comment type="catalytic activity">
    <reaction evidence="12">
        <text>DNA(n) + a 2'-deoxyribonucleoside 5'-triphosphate = DNA(n+1) + diphosphate</text>
        <dbReference type="Rhea" id="RHEA:22508"/>
        <dbReference type="Rhea" id="RHEA-COMP:17339"/>
        <dbReference type="Rhea" id="RHEA-COMP:17340"/>
        <dbReference type="ChEBI" id="CHEBI:33019"/>
        <dbReference type="ChEBI" id="CHEBI:61560"/>
        <dbReference type="ChEBI" id="CHEBI:173112"/>
        <dbReference type="EC" id="2.7.7.7"/>
    </reaction>
</comment>
<evidence type="ECO:0000256" key="8">
    <source>
        <dbReference type="ARBA" id="ARBA00022833"/>
    </source>
</evidence>
<sequence length="1538" mass="174046">MDGADISLARSRSRRTKLDKKGRFAALEKLKKVKETGHAHKYEVKEEYVYEEVNEEEYSKIVRKRQEDDWIVDDDGSGYVEDGREIFDEDEDRDGPLPDKGKPGGREKNKKNANIRAPGSQPKSIRSMFAAAAVKPKKKQERDVNLSEDNLLGDIMAELNQAPSTSLMPPPVKLKKKKVAHNPFSVKSSPAKPPPMSKPLTPYKIKQEPILDSRPTAAPSKSKKVKGLKKPTVKVEVGDSDIEAIEEFVSQDNGDFHESQKIEEDDSDAETSAMDISGIDFDDDMDDAAAKEKLENERAAKEKEAAEIAKLIDDVPGASWETIRGDTPEVHGEVQVDSSQLPLTTNEEGEKVVRMYWLDAYEDHYKQPGIVYLFGKVWIESAKTNVSCCVTVKNIERRIFLLPRSKRINLKSGYETEEPVSFVDVYKEFNEVVAEKYKLMKFKSLKVVKDYAFELVDVPAQSEYLEVRYSAEYPQLPSDLKGETFSRVFGTNTSSLELFLLGRKLKGPSWIDIKMPQISNPAVSWCKIEAFVNKPDYIQVVKADIPPPPLVLMALNLRTVPNPKTHQNEIITVSCLIHHQYHMDKPAPKPHFEQHFCTITKPSDCVFPFDFKENVSKQSKSMKIDVMGSERAMLGFLLAKIHKVDPDLIVGHDIFGFDIDVLIHRITQNKVPHWSRLGRLKRAMPPKMHVYGGAKASMSANVTCGRLVCDVKISSKELIRCRSYDLTELISHVLHEKRHEVDPEQIPVIYNNSSHILRLIEWTLMDTTYILRLMYELNVIPLALQITNICGNIMARTLMGGRAERNEYLLLHAFTEKNFVVPDKSYGKKQLQPINDLDEDADQSVLPSGKKNGRRKPAYAGGLVLEPKRGFYDKFILLLDFNSLYPSIIQEYNICFTTITRTPTNTQEDDANEELNLELPDPDLEPGILPTEIRKLVQSRRQVKQLMKAPDLAPETYMQYDIRQKALKLTANSMYGCLGFTFSRFFAKPLAALVTGKGREILLKTKDLVQNMNLDVIYGDTDSIMINTNCTDIEQVFKLGNKVKNEVNKLYRLLEIDIDGVFKTMLLLKKKKYAAVSITKIGDKLVETQELKGLDIVRRDWCELAKEAGNFVVSQILSGETREIILDNIHTKLTEVGQKVKQGDIAIELYHITKSLTKNPEDYPDKKSQPHVQVALRLNSKGGKKIRGGDTVYYVICQDGTNQPPSQRAYHPDEVNKRDDLKIDTTYYLSQQVHPVVARLCDPIDGTDAAHIAECLGLDPTGYRQGIHQQDGDEEQAMLGGGQESDEDKFKDCDRLTFSCPNCGKQIIMDNVFTGTGKLVECTLAKCPNPECKTSPGNVLGYLKNNLTREMRAHIRKYYEGWLCCEDSACSTRTRKLPLLFSRGHPVCGTCHKGILHTEYTDSSLYNQLCFYLFIFDVDRALNNIKDPVEKDCARKCSKQYIEHYSNLKTHVEHVIKQSAYSEVNLGRLFQDPGNLSAAGNWVSARRRPRSRAERAPPSGRLSAPCQQSRSEEIALIHKSLESFGSEAGQLKTFLLDH</sequence>
<dbReference type="FunFam" id="1.10.132.60:FF:000004">
    <property type="entry name" value="DNA polymerase"/>
    <property type="match status" value="1"/>
</dbReference>
<evidence type="ECO:0000259" key="14">
    <source>
        <dbReference type="Pfam" id="PF00136"/>
    </source>
</evidence>
<dbReference type="FunFam" id="3.30.420.10:FF:000018">
    <property type="entry name" value="DNA polymerase"/>
    <property type="match status" value="1"/>
</dbReference>
<dbReference type="GO" id="GO:0005658">
    <property type="term" value="C:alpha DNA polymerase:primase complex"/>
    <property type="evidence" value="ECO:0007669"/>
    <property type="project" value="UniProtKB-ARBA"/>
</dbReference>
<keyword evidence="4 12" id="KW-0548">Nucleotidyltransferase</keyword>
<feature type="region of interest" description="Disordered" evidence="13">
    <location>
        <begin position="72"/>
        <end position="125"/>
    </location>
</feature>
<dbReference type="Gene3D" id="1.10.132.60">
    <property type="entry name" value="DNA polymerase family B, C-terminal domain"/>
    <property type="match status" value="1"/>
</dbReference>
<evidence type="ECO:0000313" key="18">
    <source>
        <dbReference type="EMBL" id="KAK2155699.1"/>
    </source>
</evidence>
<dbReference type="CDD" id="cd05776">
    <property type="entry name" value="DNA_polB_alpha_exo"/>
    <property type="match status" value="1"/>
</dbReference>
<name>A0AAD9JMA8_9ANNE</name>
<evidence type="ECO:0000256" key="4">
    <source>
        <dbReference type="ARBA" id="ARBA00022695"/>
    </source>
</evidence>
<feature type="domain" description="DNA polymerase alpha catalytic subunit N-terminal" evidence="17">
    <location>
        <begin position="27"/>
        <end position="88"/>
    </location>
</feature>
<evidence type="ECO:0000256" key="13">
    <source>
        <dbReference type="SAM" id="MobiDB-lite"/>
    </source>
</evidence>
<keyword evidence="6" id="KW-0479">Metal-binding</keyword>
<dbReference type="InterPro" id="IPR042087">
    <property type="entry name" value="DNA_pol_B_thumb"/>
</dbReference>
<feature type="domain" description="DNA-directed DNA polymerase family B exonuclease" evidence="15">
    <location>
        <begin position="487"/>
        <end position="728"/>
    </location>
</feature>
<feature type="compositionally biased region" description="Basic residues" evidence="13">
    <location>
        <begin position="221"/>
        <end position="232"/>
    </location>
</feature>
<dbReference type="SMART" id="SM00486">
    <property type="entry name" value="POLBc"/>
    <property type="match status" value="1"/>
</dbReference>
<comment type="caution">
    <text evidence="18">The sequence shown here is derived from an EMBL/GenBank/DDBJ whole genome shotgun (WGS) entry which is preliminary data.</text>
</comment>
<keyword evidence="19" id="KW-1185">Reference proteome</keyword>
<dbReference type="InterPro" id="IPR012337">
    <property type="entry name" value="RNaseH-like_sf"/>
</dbReference>
<feature type="compositionally biased region" description="Basic and acidic residues" evidence="13">
    <location>
        <begin position="94"/>
        <end position="107"/>
    </location>
</feature>
<dbReference type="Gene3D" id="2.40.50.730">
    <property type="match status" value="1"/>
</dbReference>
<evidence type="ECO:0000256" key="5">
    <source>
        <dbReference type="ARBA" id="ARBA00022705"/>
    </source>
</evidence>
<evidence type="ECO:0000256" key="3">
    <source>
        <dbReference type="ARBA" id="ARBA00022679"/>
    </source>
</evidence>
<dbReference type="EMBL" id="JAODUP010000233">
    <property type="protein sequence ID" value="KAK2155699.1"/>
    <property type="molecule type" value="Genomic_DNA"/>
</dbReference>
<dbReference type="GO" id="GO:0003887">
    <property type="term" value="F:DNA-directed DNA polymerase activity"/>
    <property type="evidence" value="ECO:0007669"/>
    <property type="project" value="UniProtKB-KW"/>
</dbReference>
<keyword evidence="9 12" id="KW-0239">DNA-directed DNA polymerase</keyword>
<dbReference type="GO" id="GO:0003682">
    <property type="term" value="F:chromatin binding"/>
    <property type="evidence" value="ECO:0007669"/>
    <property type="project" value="TreeGrafter"/>
</dbReference>
<dbReference type="InterPro" id="IPR038256">
    <property type="entry name" value="Pol_alpha_znc_sf"/>
</dbReference>
<dbReference type="InterPro" id="IPR024647">
    <property type="entry name" value="DNA_pol_a_cat_su_N"/>
</dbReference>
<dbReference type="GO" id="GO:0006273">
    <property type="term" value="P:lagging strand elongation"/>
    <property type="evidence" value="ECO:0007669"/>
    <property type="project" value="TreeGrafter"/>
</dbReference>
<organism evidence="18 19">
    <name type="scientific">Paralvinella palmiformis</name>
    <dbReference type="NCBI Taxonomy" id="53620"/>
    <lineage>
        <taxon>Eukaryota</taxon>
        <taxon>Metazoa</taxon>
        <taxon>Spiralia</taxon>
        <taxon>Lophotrochozoa</taxon>
        <taxon>Annelida</taxon>
        <taxon>Polychaeta</taxon>
        <taxon>Sedentaria</taxon>
        <taxon>Canalipalpata</taxon>
        <taxon>Terebellida</taxon>
        <taxon>Terebelliformia</taxon>
        <taxon>Alvinellidae</taxon>
        <taxon>Paralvinella</taxon>
    </lineage>
</organism>
<dbReference type="GO" id="GO:0000166">
    <property type="term" value="F:nucleotide binding"/>
    <property type="evidence" value="ECO:0007669"/>
    <property type="project" value="InterPro"/>
</dbReference>
<feature type="domain" description="DNA-directed DNA polymerase family B multifunctional" evidence="14">
    <location>
        <begin position="793"/>
        <end position="1244"/>
    </location>
</feature>
<keyword evidence="3 12" id="KW-0808">Transferase</keyword>
<feature type="domain" description="Zinc finger DNA-directed DNA polymerase family B alpha" evidence="16">
    <location>
        <begin position="1284"/>
        <end position="1470"/>
    </location>
</feature>